<keyword evidence="8" id="KW-0732">Signal</keyword>
<feature type="domain" description="Lysine-specific metallo-endopeptidase" evidence="9">
    <location>
        <begin position="202"/>
        <end position="333"/>
    </location>
</feature>
<evidence type="ECO:0000256" key="6">
    <source>
        <dbReference type="ARBA" id="ARBA00022833"/>
    </source>
</evidence>
<dbReference type="STRING" id="1314781.A0A165GGS7"/>
<keyword evidence="11" id="KW-1185">Reference proteome</keyword>
<evidence type="ECO:0000256" key="3">
    <source>
        <dbReference type="ARBA" id="ARBA00022670"/>
    </source>
</evidence>
<evidence type="ECO:0000313" key="10">
    <source>
        <dbReference type="EMBL" id="KZV90495.1"/>
    </source>
</evidence>
<evidence type="ECO:0000256" key="4">
    <source>
        <dbReference type="ARBA" id="ARBA00022723"/>
    </source>
</evidence>
<dbReference type="InterPro" id="IPR050414">
    <property type="entry name" value="Fungal_M35_metalloproteases"/>
</dbReference>
<keyword evidence="4" id="KW-0479">Metal-binding</keyword>
<dbReference type="SMART" id="SM01351">
    <property type="entry name" value="Aspzincin_M35"/>
    <property type="match status" value="1"/>
</dbReference>
<dbReference type="PANTHER" id="PTHR37016:SF3">
    <property type="entry name" value="NEUTRAL PROTEASE 2-RELATED"/>
    <property type="match status" value="1"/>
</dbReference>
<feature type="chain" id="PRO_5007858187" evidence="8">
    <location>
        <begin position="19"/>
        <end position="339"/>
    </location>
</feature>
<evidence type="ECO:0000259" key="9">
    <source>
        <dbReference type="SMART" id="SM01351"/>
    </source>
</evidence>
<keyword evidence="7" id="KW-0482">Metalloprotease</keyword>
<evidence type="ECO:0000256" key="1">
    <source>
        <dbReference type="ARBA" id="ARBA00001947"/>
    </source>
</evidence>
<dbReference type="AlphaFoldDB" id="A0A165GGS7"/>
<evidence type="ECO:0000256" key="2">
    <source>
        <dbReference type="ARBA" id="ARBA00010279"/>
    </source>
</evidence>
<dbReference type="Pfam" id="PF14521">
    <property type="entry name" value="Aspzincin_M35"/>
    <property type="match status" value="1"/>
</dbReference>
<dbReference type="EMBL" id="KV426047">
    <property type="protein sequence ID" value="KZV90495.1"/>
    <property type="molecule type" value="Genomic_DNA"/>
</dbReference>
<dbReference type="OrthoDB" id="412874at2759"/>
<dbReference type="InParanoid" id="A0A165GGS7"/>
<dbReference type="PANTHER" id="PTHR37016">
    <property type="match status" value="1"/>
</dbReference>
<organism evidence="10 11">
    <name type="scientific">Exidia glandulosa HHB12029</name>
    <dbReference type="NCBI Taxonomy" id="1314781"/>
    <lineage>
        <taxon>Eukaryota</taxon>
        <taxon>Fungi</taxon>
        <taxon>Dikarya</taxon>
        <taxon>Basidiomycota</taxon>
        <taxon>Agaricomycotina</taxon>
        <taxon>Agaricomycetes</taxon>
        <taxon>Auriculariales</taxon>
        <taxon>Exidiaceae</taxon>
        <taxon>Exidia</taxon>
    </lineage>
</organism>
<reference evidence="10 11" key="1">
    <citation type="journal article" date="2016" name="Mol. Biol. Evol.">
        <title>Comparative Genomics of Early-Diverging Mushroom-Forming Fungi Provides Insights into the Origins of Lignocellulose Decay Capabilities.</title>
        <authorList>
            <person name="Nagy L.G."/>
            <person name="Riley R."/>
            <person name="Tritt A."/>
            <person name="Adam C."/>
            <person name="Daum C."/>
            <person name="Floudas D."/>
            <person name="Sun H."/>
            <person name="Yadav J.S."/>
            <person name="Pangilinan J."/>
            <person name="Larsson K.H."/>
            <person name="Matsuura K."/>
            <person name="Barry K."/>
            <person name="Labutti K."/>
            <person name="Kuo R."/>
            <person name="Ohm R.A."/>
            <person name="Bhattacharya S.S."/>
            <person name="Shirouzu T."/>
            <person name="Yoshinaga Y."/>
            <person name="Martin F.M."/>
            <person name="Grigoriev I.V."/>
            <person name="Hibbett D.S."/>
        </authorList>
    </citation>
    <scope>NUCLEOTIDE SEQUENCE [LARGE SCALE GENOMIC DNA]</scope>
    <source>
        <strain evidence="10 11">HHB12029</strain>
    </source>
</reference>
<dbReference type="SUPFAM" id="SSF55486">
    <property type="entry name" value="Metalloproteases ('zincins'), catalytic domain"/>
    <property type="match status" value="1"/>
</dbReference>
<dbReference type="Gene3D" id="3.40.390.10">
    <property type="entry name" value="Collagenase (Catalytic Domain)"/>
    <property type="match status" value="1"/>
</dbReference>
<dbReference type="GO" id="GO:0004222">
    <property type="term" value="F:metalloendopeptidase activity"/>
    <property type="evidence" value="ECO:0007669"/>
    <property type="project" value="InterPro"/>
</dbReference>
<dbReference type="Proteomes" id="UP000077266">
    <property type="component" value="Unassembled WGS sequence"/>
</dbReference>
<dbReference type="GO" id="GO:0006508">
    <property type="term" value="P:proteolysis"/>
    <property type="evidence" value="ECO:0007669"/>
    <property type="project" value="UniProtKB-KW"/>
</dbReference>
<evidence type="ECO:0000256" key="5">
    <source>
        <dbReference type="ARBA" id="ARBA00022801"/>
    </source>
</evidence>
<dbReference type="Gene3D" id="2.60.40.2970">
    <property type="match status" value="1"/>
</dbReference>
<protein>
    <submittedName>
        <fullName evidence="10">Peptidyl-Lys metalloendopeptidase</fullName>
    </submittedName>
</protein>
<dbReference type="InterPro" id="IPR024079">
    <property type="entry name" value="MetalloPept_cat_dom_sf"/>
</dbReference>
<evidence type="ECO:0000256" key="7">
    <source>
        <dbReference type="ARBA" id="ARBA00023049"/>
    </source>
</evidence>
<gene>
    <name evidence="10" type="ORF">EXIGLDRAFT_676995</name>
</gene>
<name>A0A165GGS7_EXIGL</name>
<keyword evidence="6" id="KW-0862">Zinc</keyword>
<evidence type="ECO:0000313" key="11">
    <source>
        <dbReference type="Proteomes" id="UP000077266"/>
    </source>
</evidence>
<evidence type="ECO:0000256" key="8">
    <source>
        <dbReference type="SAM" id="SignalP"/>
    </source>
</evidence>
<feature type="signal peptide" evidence="8">
    <location>
        <begin position="1"/>
        <end position="18"/>
    </location>
</feature>
<accession>A0A165GGS7</accession>
<keyword evidence="3" id="KW-0645">Protease</keyword>
<comment type="cofactor">
    <cofactor evidence="1">
        <name>Zn(2+)</name>
        <dbReference type="ChEBI" id="CHEBI:29105"/>
    </cofactor>
</comment>
<comment type="similarity">
    <text evidence="2">Belongs to the peptidase M35 family.</text>
</comment>
<dbReference type="InterPro" id="IPR029463">
    <property type="entry name" value="Lys_MEP"/>
</dbReference>
<keyword evidence="5" id="KW-0378">Hydrolase</keyword>
<sequence>MLSSALVALALSVSGAFAAPGLSLQLSGASSFAGVNAAVVTATLTNTGDETLRLLNHPNSVLSKVPTNTFAIASSTDLKTPAFTGALVKYVPEKATAFTILAPGQSVTVEHSLAEAYDFTRSGAGTYSIEPASSAFLISTASGIQEIYADTLAHTARISGTLAVERPAVSKRATFVGCSSSRQTLINTAATNAQSYAAESYAYLTNHTSSTTRYTTWFGTYTDARHTTVTTHYSNLSSRSYASYTYDCTCTEDYYAYTYKAQTGNIWLCNVFWQAPATGTDSKAGTLVHESSHWTATANTDDNAYGQSAAKSLAISSPTRAIANADSHEYFAENTPALA</sequence>
<proteinExistence type="inferred from homology"/>
<dbReference type="GO" id="GO:0046872">
    <property type="term" value="F:metal ion binding"/>
    <property type="evidence" value="ECO:0007669"/>
    <property type="project" value="UniProtKB-KW"/>
</dbReference>